<accession>A0A1R1PKI6</accession>
<evidence type="ECO:0000313" key="2">
    <source>
        <dbReference type="EMBL" id="OMH81475.1"/>
    </source>
</evidence>
<dbReference type="AlphaFoldDB" id="A0A1R1PKI6"/>
<protein>
    <submittedName>
        <fullName evidence="2">Uncharacterized protein</fullName>
    </submittedName>
</protein>
<name>A0A1R1PKI6_ZANCU</name>
<reference evidence="3" key="1">
    <citation type="submission" date="2017-01" db="EMBL/GenBank/DDBJ databases">
        <authorList>
            <person name="Wang Y."/>
            <person name="White M."/>
            <person name="Kvist S."/>
            <person name="Moncalvo J.-M."/>
        </authorList>
    </citation>
    <scope>NUCLEOTIDE SEQUENCE [LARGE SCALE GENOMIC DNA]</scope>
    <source>
        <strain evidence="3">COL-18-3</strain>
    </source>
</reference>
<feature type="region of interest" description="Disordered" evidence="1">
    <location>
        <begin position="154"/>
        <end position="215"/>
    </location>
</feature>
<gene>
    <name evidence="2" type="ORF">AX774_g5070</name>
</gene>
<keyword evidence="3" id="KW-1185">Reference proteome</keyword>
<evidence type="ECO:0000256" key="1">
    <source>
        <dbReference type="SAM" id="MobiDB-lite"/>
    </source>
</evidence>
<dbReference type="Proteomes" id="UP000188320">
    <property type="component" value="Unassembled WGS sequence"/>
</dbReference>
<feature type="compositionally biased region" description="Low complexity" evidence="1">
    <location>
        <begin position="154"/>
        <end position="171"/>
    </location>
</feature>
<comment type="caution">
    <text evidence="2">The sequence shown here is derived from an EMBL/GenBank/DDBJ whole genome shotgun (WGS) entry which is preliminary data.</text>
</comment>
<dbReference type="EMBL" id="LSSK01000891">
    <property type="protein sequence ID" value="OMH81475.1"/>
    <property type="molecule type" value="Genomic_DNA"/>
</dbReference>
<feature type="compositionally biased region" description="Polar residues" evidence="1">
    <location>
        <begin position="177"/>
        <end position="198"/>
    </location>
</feature>
<sequence>MNSNFGPNNNDFLEKTISASKSSSNTNVQNDAVDDIYNQLAAVPNVSSVTIYTKSGEKLRAGLFDSAQLIELSTLVNESAQLLSIIDSCTSTSTTTGRNTGSANNIGNISSFICTTTNPKSNVSKNNNSHGIANASNIINTNNGNNGFYISNSSSSNSNSNSNLNIGTNNGDKFEESSSQAINKGNDTHNGNTGSLASISVRDDSNPKSKATTSSRTHYLDKVTLDLTGFSIITGLQNDLLFTITLNH</sequence>
<proteinExistence type="predicted"/>
<organism evidence="2 3">
    <name type="scientific">Zancudomyces culisetae</name>
    <name type="common">Gut fungus</name>
    <name type="synonym">Smittium culisetae</name>
    <dbReference type="NCBI Taxonomy" id="1213189"/>
    <lineage>
        <taxon>Eukaryota</taxon>
        <taxon>Fungi</taxon>
        <taxon>Fungi incertae sedis</taxon>
        <taxon>Zoopagomycota</taxon>
        <taxon>Kickxellomycotina</taxon>
        <taxon>Harpellomycetes</taxon>
        <taxon>Harpellales</taxon>
        <taxon>Legeriomycetaceae</taxon>
        <taxon>Zancudomyces</taxon>
    </lineage>
</organism>
<evidence type="ECO:0000313" key="3">
    <source>
        <dbReference type="Proteomes" id="UP000188320"/>
    </source>
</evidence>